<evidence type="ECO:0000256" key="5">
    <source>
        <dbReference type="ARBA" id="ARBA00038359"/>
    </source>
</evidence>
<accession>A0A1W5D605</accession>
<organism evidence="9 10">
    <name type="scientific">Lasallia pustulata</name>
    <dbReference type="NCBI Taxonomy" id="136370"/>
    <lineage>
        <taxon>Eukaryota</taxon>
        <taxon>Fungi</taxon>
        <taxon>Dikarya</taxon>
        <taxon>Ascomycota</taxon>
        <taxon>Pezizomycotina</taxon>
        <taxon>Lecanoromycetes</taxon>
        <taxon>OSLEUM clade</taxon>
        <taxon>Umbilicariomycetidae</taxon>
        <taxon>Umbilicariales</taxon>
        <taxon>Umbilicariaceae</taxon>
        <taxon>Lasallia</taxon>
    </lineage>
</organism>
<evidence type="ECO:0000259" key="8">
    <source>
        <dbReference type="Pfam" id="PF20684"/>
    </source>
</evidence>
<feature type="transmembrane region" description="Helical" evidence="7">
    <location>
        <begin position="20"/>
        <end position="39"/>
    </location>
</feature>
<reference evidence="10" key="1">
    <citation type="submission" date="2017-03" db="EMBL/GenBank/DDBJ databases">
        <authorList>
            <person name="Sharma R."/>
            <person name="Thines M."/>
        </authorList>
    </citation>
    <scope>NUCLEOTIDE SEQUENCE [LARGE SCALE GENOMIC DNA]</scope>
</reference>
<evidence type="ECO:0000313" key="10">
    <source>
        <dbReference type="Proteomes" id="UP000192927"/>
    </source>
</evidence>
<dbReference type="AlphaFoldDB" id="A0A1W5D605"/>
<comment type="subcellular location">
    <subcellularLocation>
        <location evidence="1">Membrane</location>
        <topology evidence="1">Multi-pass membrane protein</topology>
    </subcellularLocation>
</comment>
<feature type="transmembrane region" description="Helical" evidence="7">
    <location>
        <begin position="59"/>
        <end position="81"/>
    </location>
</feature>
<sequence>MGSIGQRAIGERDIGLHGRGMVLVVVSIAFDIIGLCLVITRAASRLMIGRSLGKDDYTIIVSMCFSIAMGIANCVAVDHGYGKMSTTLSPHDLKVALKMFWLLQIFYKCTITLTKISILLLYLRIFPKKSFRWAVYAVMGFVISYAISSIAATILQCHPIERVFNHKLDGKCINLTVFWYCNAAASILSDCLILALPMPLITSLHLPRRQKYGLMMVFALGGFVCVTSVLRMTTLNPASKSADQTYGTLISTTWTTIEAGTGIICACLPMLKAPLTLIFPRLLLNSSNKDAHGSQVRPAHHARRDAGHESTEQNKKKASTFENWGRPESNEDLIPVPALNSVKPRTMEDQSFGKNDGKNIPMGIISKTTDVSVCYDDHDSIPGSDISHMTIPTVIPSRPGGGRYVREL</sequence>
<dbReference type="InterPro" id="IPR052337">
    <property type="entry name" value="SAT4-like"/>
</dbReference>
<evidence type="ECO:0000256" key="6">
    <source>
        <dbReference type="SAM" id="MobiDB-lite"/>
    </source>
</evidence>
<dbReference type="EMBL" id="FWEW01002370">
    <property type="protein sequence ID" value="SLM38339.1"/>
    <property type="molecule type" value="Genomic_DNA"/>
</dbReference>
<feature type="transmembrane region" description="Helical" evidence="7">
    <location>
        <begin position="212"/>
        <end position="230"/>
    </location>
</feature>
<proteinExistence type="inferred from homology"/>
<comment type="similarity">
    <text evidence="5">Belongs to the SAT4 family.</text>
</comment>
<dbReference type="Pfam" id="PF20684">
    <property type="entry name" value="Fung_rhodopsin"/>
    <property type="match status" value="1"/>
</dbReference>
<evidence type="ECO:0000256" key="3">
    <source>
        <dbReference type="ARBA" id="ARBA00022989"/>
    </source>
</evidence>
<keyword evidence="10" id="KW-1185">Reference proteome</keyword>
<dbReference type="PANTHER" id="PTHR33048:SF47">
    <property type="entry name" value="INTEGRAL MEMBRANE PROTEIN-RELATED"/>
    <property type="match status" value="1"/>
</dbReference>
<evidence type="ECO:0000256" key="2">
    <source>
        <dbReference type="ARBA" id="ARBA00022692"/>
    </source>
</evidence>
<keyword evidence="4 7" id="KW-0472">Membrane</keyword>
<evidence type="ECO:0000256" key="1">
    <source>
        <dbReference type="ARBA" id="ARBA00004141"/>
    </source>
</evidence>
<evidence type="ECO:0000256" key="7">
    <source>
        <dbReference type="SAM" id="Phobius"/>
    </source>
</evidence>
<keyword evidence="3 7" id="KW-1133">Transmembrane helix</keyword>
<evidence type="ECO:0000313" key="9">
    <source>
        <dbReference type="EMBL" id="SLM38339.1"/>
    </source>
</evidence>
<feature type="transmembrane region" description="Helical" evidence="7">
    <location>
        <begin position="135"/>
        <end position="157"/>
    </location>
</feature>
<feature type="transmembrane region" description="Helical" evidence="7">
    <location>
        <begin position="101"/>
        <end position="123"/>
    </location>
</feature>
<feature type="region of interest" description="Disordered" evidence="6">
    <location>
        <begin position="290"/>
        <end position="334"/>
    </location>
</feature>
<feature type="domain" description="Rhodopsin" evidence="8">
    <location>
        <begin position="41"/>
        <end position="275"/>
    </location>
</feature>
<feature type="compositionally biased region" description="Basic and acidic residues" evidence="6">
    <location>
        <begin position="304"/>
        <end position="315"/>
    </location>
</feature>
<dbReference type="GO" id="GO:0016020">
    <property type="term" value="C:membrane"/>
    <property type="evidence" value="ECO:0007669"/>
    <property type="project" value="UniProtKB-SubCell"/>
</dbReference>
<evidence type="ECO:0000256" key="4">
    <source>
        <dbReference type="ARBA" id="ARBA00023136"/>
    </source>
</evidence>
<name>A0A1W5D605_9LECA</name>
<dbReference type="Proteomes" id="UP000192927">
    <property type="component" value="Unassembled WGS sequence"/>
</dbReference>
<feature type="transmembrane region" description="Helical" evidence="7">
    <location>
        <begin position="177"/>
        <end position="200"/>
    </location>
</feature>
<dbReference type="InterPro" id="IPR049326">
    <property type="entry name" value="Rhodopsin_dom_fungi"/>
</dbReference>
<keyword evidence="2 7" id="KW-0812">Transmembrane</keyword>
<dbReference type="PANTHER" id="PTHR33048">
    <property type="entry name" value="PTH11-LIKE INTEGRAL MEMBRANE PROTEIN (AFU_ORTHOLOGUE AFUA_5G11245)"/>
    <property type="match status" value="1"/>
</dbReference>
<protein>
    <recommendedName>
        <fullName evidence="8">Rhodopsin domain-containing protein</fullName>
    </recommendedName>
</protein>